<organism evidence="1 2">
    <name type="scientific">Fusarium oxysporum f. sp. lycopersici (strain 4287 / CBS 123668 / FGSC 9935 / NRRL 34936)</name>
    <name type="common">Fusarium vascular wilt of tomato</name>
    <dbReference type="NCBI Taxonomy" id="426428"/>
    <lineage>
        <taxon>Eukaryota</taxon>
        <taxon>Fungi</taxon>
        <taxon>Dikarya</taxon>
        <taxon>Ascomycota</taxon>
        <taxon>Pezizomycotina</taxon>
        <taxon>Sordariomycetes</taxon>
        <taxon>Hypocreomycetidae</taxon>
        <taxon>Hypocreales</taxon>
        <taxon>Nectriaceae</taxon>
        <taxon>Fusarium</taxon>
        <taxon>Fusarium oxysporum species complex</taxon>
    </lineage>
</organism>
<evidence type="ECO:0000313" key="1">
    <source>
        <dbReference type="EMBL" id="KNB20649.1"/>
    </source>
</evidence>
<protein>
    <submittedName>
        <fullName evidence="1">Uncharacterized protein</fullName>
    </submittedName>
</protein>
<dbReference type="KEGG" id="fox:FOXG_17616"/>
<name>A0A0J9WB92_FUSO4</name>
<reference evidence="1" key="1">
    <citation type="submission" date="2007-04" db="EMBL/GenBank/DDBJ databases">
        <authorList>
            <consortium name="The Broad Institute Genome Sequencing Platform"/>
            <person name="Birren B."/>
            <person name="Lander E."/>
            <person name="Galagan J."/>
            <person name="Nusbaum C."/>
            <person name="Devon K."/>
            <person name="Ma L.-J."/>
            <person name="Jaffe D."/>
            <person name="Butler J."/>
            <person name="Alvarez P."/>
            <person name="Gnerre S."/>
            <person name="Grabherr M."/>
            <person name="Kleber M."/>
            <person name="Mauceli E."/>
            <person name="Brockman W."/>
            <person name="MacCallum I.A."/>
            <person name="Young S."/>
            <person name="LaButti K."/>
            <person name="DeCaprio D."/>
            <person name="Crawford M."/>
            <person name="Koehrsen M."/>
            <person name="Engels R."/>
            <person name="Montgomery P."/>
            <person name="Pearson M."/>
            <person name="Howarth C."/>
            <person name="Larson L."/>
            <person name="White J."/>
            <person name="O'Leary S."/>
            <person name="Kodira C."/>
            <person name="Zeng Q."/>
            <person name="Yandava C."/>
            <person name="Alvarado L."/>
            <person name="Kistler C."/>
            <person name="Shim W.-B."/>
            <person name="Kang S."/>
            <person name="Woloshuk C."/>
        </authorList>
    </citation>
    <scope>NUCLEOTIDE SEQUENCE</scope>
    <source>
        <strain evidence="1">4287</strain>
    </source>
</reference>
<accession>A0A0J9WB92</accession>
<sequence>MVVPAQLLLSLATAMRRSFKPLPTKLGKSATFTHNPTQRHQLKSLPMLYWRVIHMALKKLSLLAVAVKLLSPL</sequence>
<dbReference type="GeneID" id="28958362"/>
<dbReference type="AlphaFoldDB" id="A0A0J9WB92"/>
<gene>
    <name evidence="1" type="ORF">FOXG_17616</name>
</gene>
<proteinExistence type="predicted"/>
<reference evidence="1" key="2">
    <citation type="journal article" date="2010" name="Nature">
        <title>Comparative genomics reveals mobile pathogenicity chromosomes in Fusarium.</title>
        <authorList>
            <person name="Ma L.J."/>
            <person name="van der Does H.C."/>
            <person name="Borkovich K.A."/>
            <person name="Coleman J.J."/>
            <person name="Daboussi M.J."/>
            <person name="Di Pietro A."/>
            <person name="Dufresne M."/>
            <person name="Freitag M."/>
            <person name="Grabherr M."/>
            <person name="Henrissat B."/>
            <person name="Houterman P.M."/>
            <person name="Kang S."/>
            <person name="Shim W.B."/>
            <person name="Woloshuk C."/>
            <person name="Xie X."/>
            <person name="Xu J.R."/>
            <person name="Antoniw J."/>
            <person name="Baker S.E."/>
            <person name="Bluhm B.H."/>
            <person name="Breakspear A."/>
            <person name="Brown D.W."/>
            <person name="Butchko R.A."/>
            <person name="Chapman S."/>
            <person name="Coulson R."/>
            <person name="Coutinho P.M."/>
            <person name="Danchin E.G."/>
            <person name="Diener A."/>
            <person name="Gale L.R."/>
            <person name="Gardiner D.M."/>
            <person name="Goff S."/>
            <person name="Hammond-Kosack K.E."/>
            <person name="Hilburn K."/>
            <person name="Hua-Van A."/>
            <person name="Jonkers W."/>
            <person name="Kazan K."/>
            <person name="Kodira C.D."/>
            <person name="Koehrsen M."/>
            <person name="Kumar L."/>
            <person name="Lee Y.H."/>
            <person name="Li L."/>
            <person name="Manners J.M."/>
            <person name="Miranda-Saavedra D."/>
            <person name="Mukherjee M."/>
            <person name="Park G."/>
            <person name="Park J."/>
            <person name="Park S.Y."/>
            <person name="Proctor R.H."/>
            <person name="Regev A."/>
            <person name="Ruiz-Roldan M.C."/>
            <person name="Sain D."/>
            <person name="Sakthikumar S."/>
            <person name="Sykes S."/>
            <person name="Schwartz D.C."/>
            <person name="Turgeon B.G."/>
            <person name="Wapinski I."/>
            <person name="Yoder O."/>
            <person name="Young S."/>
            <person name="Zeng Q."/>
            <person name="Zhou S."/>
            <person name="Galagan J."/>
            <person name="Cuomo C.A."/>
            <person name="Kistler H.C."/>
            <person name="Rep M."/>
        </authorList>
    </citation>
    <scope>NUCLEOTIDE SEQUENCE [LARGE SCALE GENOMIC DNA]</scope>
    <source>
        <strain evidence="1">4287</strain>
    </source>
</reference>
<dbReference type="EMBL" id="DS231754">
    <property type="protein sequence ID" value="KNB20649.1"/>
    <property type="molecule type" value="Genomic_DNA"/>
</dbReference>
<dbReference type="Proteomes" id="UP000009097">
    <property type="component" value="Unassembled WGS sequence"/>
</dbReference>
<dbReference type="VEuPathDB" id="FungiDB:FOXG_17616"/>
<dbReference type="RefSeq" id="XP_018258694.1">
    <property type="nucleotide sequence ID" value="XM_018397624.1"/>
</dbReference>
<evidence type="ECO:0000313" key="2">
    <source>
        <dbReference type="Proteomes" id="UP000009097"/>
    </source>
</evidence>